<dbReference type="InParanoid" id="B0CNV3"/>
<gene>
    <name evidence="2" type="ORF">LACBIDRAFT_301577</name>
</gene>
<dbReference type="RefSeq" id="XP_001874216.1">
    <property type="nucleotide sequence ID" value="XM_001874181.1"/>
</dbReference>
<dbReference type="EMBL" id="DS547091">
    <property type="protein sequence ID" value="EDR16008.1"/>
    <property type="molecule type" value="Genomic_DNA"/>
</dbReference>
<name>B0CNV3_LACBS</name>
<feature type="region of interest" description="Disordered" evidence="1">
    <location>
        <begin position="25"/>
        <end position="71"/>
    </location>
</feature>
<dbReference type="OrthoDB" id="2669263at2759"/>
<dbReference type="HOGENOM" id="CLU_084262_0_0_1"/>
<sequence>MYLALRLHYSLAASFTEACPAFGAGDPHKNNHRTVSASTTEVHSIGRKTDNTRRKRRRATAASTPAPVKGKLSHEIVAPARNTSSNEVLKVSSAQIQSFVRYRMKRFGWTWDEVAEKAVEAYGSLERAVWMLNMEDAAAMEAYKKANPDGAQRNVIGGKPKPREQVISSRLGPNLSIRVWGGDLASIQYYSFDFVNDQGQHIRTPEGIEMFTMPSATSLSFRVMSIEASTSSTSRRQSDAEVLHDAGGLPGYMNLINQGSVEDKYDPTWGTYIVQQGTALRIVQPGHEDRFLTIPTRAMNPANILVLEPWRPAQQ</sequence>
<dbReference type="AlphaFoldDB" id="B0CNV3"/>
<dbReference type="GeneID" id="6069693"/>
<accession>B0CNV3</accession>
<proteinExistence type="predicted"/>
<organism evidence="3">
    <name type="scientific">Laccaria bicolor (strain S238N-H82 / ATCC MYA-4686)</name>
    <name type="common">Bicoloured deceiver</name>
    <name type="synonym">Laccaria laccata var. bicolor</name>
    <dbReference type="NCBI Taxonomy" id="486041"/>
    <lineage>
        <taxon>Eukaryota</taxon>
        <taxon>Fungi</taxon>
        <taxon>Dikarya</taxon>
        <taxon>Basidiomycota</taxon>
        <taxon>Agaricomycotina</taxon>
        <taxon>Agaricomycetes</taxon>
        <taxon>Agaricomycetidae</taxon>
        <taxon>Agaricales</taxon>
        <taxon>Agaricineae</taxon>
        <taxon>Hydnangiaceae</taxon>
        <taxon>Laccaria</taxon>
    </lineage>
</organism>
<evidence type="ECO:0000256" key="1">
    <source>
        <dbReference type="SAM" id="MobiDB-lite"/>
    </source>
</evidence>
<dbReference type="KEGG" id="lbc:LACBIDRAFT_301577"/>
<evidence type="ECO:0000313" key="3">
    <source>
        <dbReference type="Proteomes" id="UP000001194"/>
    </source>
</evidence>
<dbReference type="Proteomes" id="UP000001194">
    <property type="component" value="Unassembled WGS sequence"/>
</dbReference>
<keyword evidence="3" id="KW-1185">Reference proteome</keyword>
<reference evidence="2 3" key="1">
    <citation type="journal article" date="2008" name="Nature">
        <title>The genome of Laccaria bicolor provides insights into mycorrhizal symbiosis.</title>
        <authorList>
            <person name="Martin F."/>
            <person name="Aerts A."/>
            <person name="Ahren D."/>
            <person name="Brun A."/>
            <person name="Danchin E.G.J."/>
            <person name="Duchaussoy F."/>
            <person name="Gibon J."/>
            <person name="Kohler A."/>
            <person name="Lindquist E."/>
            <person name="Pereda V."/>
            <person name="Salamov A."/>
            <person name="Shapiro H.J."/>
            <person name="Wuyts J."/>
            <person name="Blaudez D."/>
            <person name="Buee M."/>
            <person name="Brokstein P."/>
            <person name="Canbaeck B."/>
            <person name="Cohen D."/>
            <person name="Courty P.E."/>
            <person name="Coutinho P.M."/>
            <person name="Delaruelle C."/>
            <person name="Detter J.C."/>
            <person name="Deveau A."/>
            <person name="DiFazio S."/>
            <person name="Duplessis S."/>
            <person name="Fraissinet-Tachet L."/>
            <person name="Lucic E."/>
            <person name="Frey-Klett P."/>
            <person name="Fourrey C."/>
            <person name="Feussner I."/>
            <person name="Gay G."/>
            <person name="Grimwood J."/>
            <person name="Hoegger P.J."/>
            <person name="Jain P."/>
            <person name="Kilaru S."/>
            <person name="Labbe J."/>
            <person name="Lin Y.C."/>
            <person name="Legue V."/>
            <person name="Le Tacon F."/>
            <person name="Marmeisse R."/>
            <person name="Melayah D."/>
            <person name="Montanini B."/>
            <person name="Muratet M."/>
            <person name="Nehls U."/>
            <person name="Niculita-Hirzel H."/>
            <person name="Oudot-Le Secq M.P."/>
            <person name="Peter M."/>
            <person name="Quesneville H."/>
            <person name="Rajashekar B."/>
            <person name="Reich M."/>
            <person name="Rouhier N."/>
            <person name="Schmutz J."/>
            <person name="Yin T."/>
            <person name="Chalot M."/>
            <person name="Henrissat B."/>
            <person name="Kuees U."/>
            <person name="Lucas S."/>
            <person name="Van de Peer Y."/>
            <person name="Podila G.K."/>
            <person name="Polle A."/>
            <person name="Pukkila P.J."/>
            <person name="Richardson P.M."/>
            <person name="Rouze P."/>
            <person name="Sanders I.R."/>
            <person name="Stajich J.E."/>
            <person name="Tunlid A."/>
            <person name="Tuskan G."/>
            <person name="Grigoriev I.V."/>
        </authorList>
    </citation>
    <scope>NUCLEOTIDE SEQUENCE [LARGE SCALE GENOMIC DNA]</scope>
    <source>
        <strain evidence="3">S238N-H82 / ATCC MYA-4686</strain>
    </source>
</reference>
<evidence type="ECO:0000313" key="2">
    <source>
        <dbReference type="EMBL" id="EDR16008.1"/>
    </source>
</evidence>
<feature type="compositionally biased region" description="Polar residues" evidence="1">
    <location>
        <begin position="33"/>
        <end position="42"/>
    </location>
</feature>
<protein>
    <submittedName>
        <fullName evidence="2">Predicted protein</fullName>
    </submittedName>
</protein>